<dbReference type="SUPFAM" id="SSF56672">
    <property type="entry name" value="DNA/RNA polymerases"/>
    <property type="match status" value="1"/>
</dbReference>
<dbReference type="InterPro" id="IPR043128">
    <property type="entry name" value="Rev_trsase/Diguanyl_cyclase"/>
</dbReference>
<evidence type="ECO:0000256" key="1">
    <source>
        <dbReference type="SAM" id="MobiDB-lite"/>
    </source>
</evidence>
<dbReference type="InterPro" id="IPR050951">
    <property type="entry name" value="Retrovirus_Pol_polyprotein"/>
</dbReference>
<proteinExistence type="predicted"/>
<reference evidence="2" key="1">
    <citation type="submission" date="2020-04" db="EMBL/GenBank/DDBJ databases">
        <authorList>
            <person name="Alioto T."/>
            <person name="Alioto T."/>
            <person name="Gomez Garrido J."/>
        </authorList>
    </citation>
    <scope>NUCLEOTIDE SEQUENCE</scope>
    <source>
        <strain evidence="2">A484AB</strain>
    </source>
</reference>
<dbReference type="PANTHER" id="PTHR37984">
    <property type="entry name" value="PROTEIN CBG26694"/>
    <property type="match status" value="1"/>
</dbReference>
<name>A0A6S7I5Y3_PARCT</name>
<sequence>MEYKCRFSWMLHGATVNILTKRDLDNILSIRNENIHLKKAKTSVYAFRSREPIQLQGKFDTVIESKRRVAAATLYAMKETPDQRSTSILSYQTALELNLITMRTNKLSEQPEVNSSVSEQSSSNTANDINQSKNMERVFTTALSKIQVDEWIEEYIGKDIIEPVVDECTEWVSGLVVTPKPRNPKEVRRVEELFARLQEKILTVNPEKCLFNQTELWFYGLHLTSNGIKADPSKVDAIKNTAQPRDVKELRSFLGLSNYCSKFIQNYSTLTAPLRELL</sequence>
<keyword evidence="3" id="KW-1185">Reference proteome</keyword>
<feature type="compositionally biased region" description="Low complexity" evidence="1">
    <location>
        <begin position="108"/>
        <end position="124"/>
    </location>
</feature>
<evidence type="ECO:0000313" key="2">
    <source>
        <dbReference type="EMBL" id="CAB4013126.1"/>
    </source>
</evidence>
<protein>
    <submittedName>
        <fullName evidence="2">Uncharacterized protein</fullName>
    </submittedName>
</protein>
<dbReference type="Proteomes" id="UP001152795">
    <property type="component" value="Unassembled WGS sequence"/>
</dbReference>
<accession>A0A6S7I5Y3</accession>
<dbReference type="AlphaFoldDB" id="A0A6S7I5Y3"/>
<evidence type="ECO:0000313" key="3">
    <source>
        <dbReference type="Proteomes" id="UP001152795"/>
    </source>
</evidence>
<dbReference type="Gene3D" id="3.30.70.270">
    <property type="match status" value="2"/>
</dbReference>
<organism evidence="2 3">
    <name type="scientific">Paramuricea clavata</name>
    <name type="common">Red gorgonian</name>
    <name type="synonym">Violescent sea-whip</name>
    <dbReference type="NCBI Taxonomy" id="317549"/>
    <lineage>
        <taxon>Eukaryota</taxon>
        <taxon>Metazoa</taxon>
        <taxon>Cnidaria</taxon>
        <taxon>Anthozoa</taxon>
        <taxon>Octocorallia</taxon>
        <taxon>Malacalcyonacea</taxon>
        <taxon>Plexauridae</taxon>
        <taxon>Paramuricea</taxon>
    </lineage>
</organism>
<dbReference type="OrthoDB" id="3250101at2759"/>
<comment type="caution">
    <text evidence="2">The sequence shown here is derived from an EMBL/GenBank/DDBJ whole genome shotgun (WGS) entry which is preliminary data.</text>
</comment>
<dbReference type="EMBL" id="CACRXK020007765">
    <property type="protein sequence ID" value="CAB4013126.1"/>
    <property type="molecule type" value="Genomic_DNA"/>
</dbReference>
<dbReference type="InterPro" id="IPR043502">
    <property type="entry name" value="DNA/RNA_pol_sf"/>
</dbReference>
<dbReference type="PANTHER" id="PTHR37984:SF5">
    <property type="entry name" value="PROTEIN NYNRIN-LIKE"/>
    <property type="match status" value="1"/>
</dbReference>
<feature type="region of interest" description="Disordered" evidence="1">
    <location>
        <begin position="108"/>
        <end position="130"/>
    </location>
</feature>
<gene>
    <name evidence="2" type="ORF">PACLA_8A036469</name>
</gene>